<dbReference type="AlphaFoldDB" id="A0A1I1TNJ1"/>
<accession>A0A1I1TNJ1</accession>
<sequence length="178" mass="19832">MKVGLLIALVFLTLAVGTGAVLLWSGFTSLKRAMDAENWPTTFAQVERVELKEETDSENSRTYAVEVEYTYQVGGHTYNGNTLNDGYSGSSGYEQHRKLFEKIRSAKTLEVRFNPEKPQESSIAYGLSRSHYISLSFSITWSLGIIGFIAIFLAFQSSDDRLLSRIKVIEQVSTSGTP</sequence>
<keyword evidence="1" id="KW-0812">Transmembrane</keyword>
<feature type="domain" description="DUF3592" evidence="2">
    <location>
        <begin position="44"/>
        <end position="126"/>
    </location>
</feature>
<dbReference type="EMBL" id="FOMO01000002">
    <property type="protein sequence ID" value="SFD60127.1"/>
    <property type="molecule type" value="Genomic_DNA"/>
</dbReference>
<evidence type="ECO:0000256" key="1">
    <source>
        <dbReference type="SAM" id="Phobius"/>
    </source>
</evidence>
<evidence type="ECO:0000313" key="3">
    <source>
        <dbReference type="EMBL" id="SFD60127.1"/>
    </source>
</evidence>
<dbReference type="InterPro" id="IPR021994">
    <property type="entry name" value="DUF3592"/>
</dbReference>
<proteinExistence type="predicted"/>
<keyword evidence="1" id="KW-0472">Membrane</keyword>
<protein>
    <recommendedName>
        <fullName evidence="2">DUF3592 domain-containing protein</fullName>
    </recommendedName>
</protein>
<evidence type="ECO:0000313" key="4">
    <source>
        <dbReference type="Proteomes" id="UP000243950"/>
    </source>
</evidence>
<keyword evidence="4" id="KW-1185">Reference proteome</keyword>
<dbReference type="RefSeq" id="WP_167363108.1">
    <property type="nucleotide sequence ID" value="NZ_BSSG01000002.1"/>
</dbReference>
<dbReference type="Pfam" id="PF12158">
    <property type="entry name" value="DUF3592"/>
    <property type="match status" value="1"/>
</dbReference>
<keyword evidence="1" id="KW-1133">Transmembrane helix</keyword>
<gene>
    <name evidence="3" type="ORF">SAMN05216372_102663</name>
</gene>
<evidence type="ECO:0000259" key="2">
    <source>
        <dbReference type="Pfam" id="PF12158"/>
    </source>
</evidence>
<dbReference type="Proteomes" id="UP000243950">
    <property type="component" value="Unassembled WGS sequence"/>
</dbReference>
<organism evidence="3 4">
    <name type="scientific">Pseudomonas straminea</name>
    <dbReference type="NCBI Taxonomy" id="47882"/>
    <lineage>
        <taxon>Bacteria</taxon>
        <taxon>Pseudomonadati</taxon>
        <taxon>Pseudomonadota</taxon>
        <taxon>Gammaproteobacteria</taxon>
        <taxon>Pseudomonadales</taxon>
        <taxon>Pseudomonadaceae</taxon>
        <taxon>Phytopseudomonas</taxon>
    </lineage>
</organism>
<reference evidence="4" key="1">
    <citation type="submission" date="2016-10" db="EMBL/GenBank/DDBJ databases">
        <authorList>
            <person name="Varghese N."/>
            <person name="Submissions S."/>
        </authorList>
    </citation>
    <scope>NUCLEOTIDE SEQUENCE [LARGE SCALE GENOMIC DNA]</scope>
    <source>
        <strain evidence="4">JCM 2783</strain>
    </source>
</reference>
<feature type="transmembrane region" description="Helical" evidence="1">
    <location>
        <begin position="132"/>
        <end position="155"/>
    </location>
</feature>
<name>A0A1I1TNJ1_PSEOC</name>